<protein>
    <submittedName>
        <fullName evidence="8">Cytochrome P450</fullName>
    </submittedName>
</protein>
<keyword evidence="6 7" id="KW-0503">Monooxygenase</keyword>
<dbReference type="InterPro" id="IPR017972">
    <property type="entry name" value="Cyt_P450_CS"/>
</dbReference>
<dbReference type="FunFam" id="1.10.630.10:FF:000018">
    <property type="entry name" value="Cytochrome P450 monooxygenase"/>
    <property type="match status" value="1"/>
</dbReference>
<dbReference type="AlphaFoldDB" id="A0A7Y9H0P3"/>
<keyword evidence="9" id="KW-1185">Reference proteome</keyword>
<name>A0A7Y9H0P3_9ACTN</name>
<evidence type="ECO:0000313" key="9">
    <source>
        <dbReference type="Proteomes" id="UP000549911"/>
    </source>
</evidence>
<dbReference type="PRINTS" id="PR00359">
    <property type="entry name" value="BP450"/>
</dbReference>
<evidence type="ECO:0000256" key="3">
    <source>
        <dbReference type="ARBA" id="ARBA00022723"/>
    </source>
</evidence>
<sequence>MSDTTIELDDDMLGGERLADPYPYFAAMLAQDPVHWNEKYRAWFLHKHEDVLWALRNPAFSSDRIVPVFEKHLSSEQRALRQPTLDVLRHWMVFLDPPEHTRLRKMVMPAFSPKAVAVMRPRVEQVVRDTLADLGDRREFDFIADFAYPIPAIVVAELIGVPAEDRDLFKKWSDDILTLVFGAQGQGDRRELAQAGLIELTDYLRHLIAQIRKDPRDDIISSLVQAHEVEPPLSDEEIVSTCALLVFGGHETTTNLIANGTRQLLLRREQWNLLRDRPELVGPAVEELLRFDGPSRLEARLLVEDVELRGKTLRAGDSVFLVQSAANRDPDVFERPDELDIARPKNSHVGFGFGVHHCLGNFLARLEANVAFSAVIEGLPDLELAGRETWHPTMMSRGMQSMPVRRTGGVS</sequence>
<dbReference type="PANTHER" id="PTHR46696:SF1">
    <property type="entry name" value="CYTOCHROME P450 YJIB-RELATED"/>
    <property type="match status" value="1"/>
</dbReference>
<comment type="caution">
    <text evidence="8">The sequence shown here is derived from an EMBL/GenBank/DDBJ whole genome shotgun (WGS) entry which is preliminary data.</text>
</comment>
<reference evidence="8 9" key="2">
    <citation type="submission" date="2020-08" db="EMBL/GenBank/DDBJ databases">
        <title>The Agave Microbiome: Exploring the role of microbial communities in plant adaptations to desert environments.</title>
        <authorList>
            <person name="Partida-Martinez L.P."/>
        </authorList>
    </citation>
    <scope>NUCLEOTIDE SEQUENCE [LARGE SCALE GENOMIC DNA]</scope>
    <source>
        <strain evidence="8 9">AT2.17</strain>
    </source>
</reference>
<dbReference type="SUPFAM" id="SSF48264">
    <property type="entry name" value="Cytochrome P450"/>
    <property type="match status" value="1"/>
</dbReference>
<dbReference type="InterPro" id="IPR001128">
    <property type="entry name" value="Cyt_P450"/>
</dbReference>
<dbReference type="GO" id="GO:0004497">
    <property type="term" value="F:monooxygenase activity"/>
    <property type="evidence" value="ECO:0007669"/>
    <property type="project" value="UniProtKB-KW"/>
</dbReference>
<dbReference type="InterPro" id="IPR002397">
    <property type="entry name" value="Cyt_P450_B"/>
</dbReference>
<proteinExistence type="inferred from homology"/>
<evidence type="ECO:0000256" key="4">
    <source>
        <dbReference type="ARBA" id="ARBA00023002"/>
    </source>
</evidence>
<dbReference type="Proteomes" id="UP000549911">
    <property type="component" value="Unassembled WGS sequence"/>
</dbReference>
<dbReference type="PANTHER" id="PTHR46696">
    <property type="entry name" value="P450, PUTATIVE (EUROFUNG)-RELATED"/>
    <property type="match status" value="1"/>
</dbReference>
<dbReference type="PROSITE" id="PS00086">
    <property type="entry name" value="CYTOCHROME_P450"/>
    <property type="match status" value="1"/>
</dbReference>
<evidence type="ECO:0000256" key="1">
    <source>
        <dbReference type="ARBA" id="ARBA00010617"/>
    </source>
</evidence>
<keyword evidence="5 7" id="KW-0408">Iron</keyword>
<dbReference type="InterPro" id="IPR036396">
    <property type="entry name" value="Cyt_P450_sf"/>
</dbReference>
<accession>A0A7Y9H0P3</accession>
<dbReference type="CDD" id="cd20625">
    <property type="entry name" value="CYP164-like"/>
    <property type="match status" value="1"/>
</dbReference>
<evidence type="ECO:0000256" key="5">
    <source>
        <dbReference type="ARBA" id="ARBA00023004"/>
    </source>
</evidence>
<reference evidence="8 9" key="1">
    <citation type="submission" date="2020-07" db="EMBL/GenBank/DDBJ databases">
        <authorList>
            <person name="Partida-Martinez L."/>
            <person name="Huntemann M."/>
            <person name="Clum A."/>
            <person name="Wang J."/>
            <person name="Palaniappan K."/>
            <person name="Ritter S."/>
            <person name="Chen I.-M."/>
            <person name="Stamatis D."/>
            <person name="Reddy T."/>
            <person name="O'Malley R."/>
            <person name="Daum C."/>
            <person name="Shapiro N."/>
            <person name="Ivanova N."/>
            <person name="Kyrpides N."/>
            <person name="Woyke T."/>
        </authorList>
    </citation>
    <scope>NUCLEOTIDE SEQUENCE [LARGE SCALE GENOMIC DNA]</scope>
    <source>
        <strain evidence="8 9">AT2.17</strain>
    </source>
</reference>
<dbReference type="GO" id="GO:0005506">
    <property type="term" value="F:iron ion binding"/>
    <property type="evidence" value="ECO:0007669"/>
    <property type="project" value="InterPro"/>
</dbReference>
<gene>
    <name evidence="8" type="ORF">F4692_000931</name>
</gene>
<dbReference type="Pfam" id="PF00067">
    <property type="entry name" value="p450"/>
    <property type="match status" value="1"/>
</dbReference>
<comment type="similarity">
    <text evidence="1 7">Belongs to the cytochrome P450 family.</text>
</comment>
<dbReference type="GO" id="GO:0020037">
    <property type="term" value="F:heme binding"/>
    <property type="evidence" value="ECO:0007669"/>
    <property type="project" value="InterPro"/>
</dbReference>
<dbReference type="Gene3D" id="1.10.630.10">
    <property type="entry name" value="Cytochrome P450"/>
    <property type="match status" value="1"/>
</dbReference>
<evidence type="ECO:0000256" key="7">
    <source>
        <dbReference type="RuleBase" id="RU000461"/>
    </source>
</evidence>
<keyword evidence="4 7" id="KW-0560">Oxidoreductase</keyword>
<dbReference type="EMBL" id="JACCBW010000001">
    <property type="protein sequence ID" value="NYE35827.1"/>
    <property type="molecule type" value="Genomic_DNA"/>
</dbReference>
<keyword evidence="3 7" id="KW-0479">Metal-binding</keyword>
<evidence type="ECO:0000256" key="6">
    <source>
        <dbReference type="ARBA" id="ARBA00023033"/>
    </source>
</evidence>
<dbReference type="GO" id="GO:0016705">
    <property type="term" value="F:oxidoreductase activity, acting on paired donors, with incorporation or reduction of molecular oxygen"/>
    <property type="evidence" value="ECO:0007669"/>
    <property type="project" value="InterPro"/>
</dbReference>
<organism evidence="8 9">
    <name type="scientific">Nocardioides cavernae</name>
    <dbReference type="NCBI Taxonomy" id="1921566"/>
    <lineage>
        <taxon>Bacteria</taxon>
        <taxon>Bacillati</taxon>
        <taxon>Actinomycetota</taxon>
        <taxon>Actinomycetes</taxon>
        <taxon>Propionibacteriales</taxon>
        <taxon>Nocardioidaceae</taxon>
        <taxon>Nocardioides</taxon>
    </lineage>
</organism>
<evidence type="ECO:0000256" key="2">
    <source>
        <dbReference type="ARBA" id="ARBA00022617"/>
    </source>
</evidence>
<dbReference type="RefSeq" id="WP_179618434.1">
    <property type="nucleotide sequence ID" value="NZ_JACCBW010000001.1"/>
</dbReference>
<keyword evidence="2 7" id="KW-0349">Heme</keyword>
<evidence type="ECO:0000313" key="8">
    <source>
        <dbReference type="EMBL" id="NYE35827.1"/>
    </source>
</evidence>